<dbReference type="Proteomes" id="UP000789920">
    <property type="component" value="Unassembled WGS sequence"/>
</dbReference>
<organism evidence="1 2">
    <name type="scientific">Racocetra persica</name>
    <dbReference type="NCBI Taxonomy" id="160502"/>
    <lineage>
        <taxon>Eukaryota</taxon>
        <taxon>Fungi</taxon>
        <taxon>Fungi incertae sedis</taxon>
        <taxon>Mucoromycota</taxon>
        <taxon>Glomeromycotina</taxon>
        <taxon>Glomeromycetes</taxon>
        <taxon>Diversisporales</taxon>
        <taxon>Gigasporaceae</taxon>
        <taxon>Racocetra</taxon>
    </lineage>
</organism>
<evidence type="ECO:0000313" key="2">
    <source>
        <dbReference type="Proteomes" id="UP000789920"/>
    </source>
</evidence>
<proteinExistence type="predicted"/>
<feature type="non-terminal residue" evidence="1">
    <location>
        <position position="1"/>
    </location>
</feature>
<gene>
    <name evidence="1" type="ORF">RPERSI_LOCUS25736</name>
</gene>
<dbReference type="EMBL" id="CAJVQC010085841">
    <property type="protein sequence ID" value="CAG8822146.1"/>
    <property type="molecule type" value="Genomic_DNA"/>
</dbReference>
<protein>
    <submittedName>
        <fullName evidence="1">21799_t:CDS:1</fullName>
    </submittedName>
</protein>
<name>A0ACA9S1L5_9GLOM</name>
<evidence type="ECO:0000313" key="1">
    <source>
        <dbReference type="EMBL" id="CAG8822146.1"/>
    </source>
</evidence>
<accession>A0ACA9S1L5</accession>
<reference evidence="1" key="1">
    <citation type="submission" date="2021-06" db="EMBL/GenBank/DDBJ databases">
        <authorList>
            <person name="Kallberg Y."/>
            <person name="Tangrot J."/>
            <person name="Rosling A."/>
        </authorList>
    </citation>
    <scope>NUCLEOTIDE SEQUENCE</scope>
    <source>
        <strain evidence="1">MA461A</strain>
    </source>
</reference>
<sequence>TICLDPRKFGFGYETPPMGWNPYNAYELNFTEEIVRTHADIISSQGYLDVGYRYVNIDDGWEKNVSRGEDGKLVPKSYYKHIFVKQ</sequence>
<comment type="caution">
    <text evidence="1">The sequence shown here is derived from an EMBL/GenBank/DDBJ whole genome shotgun (WGS) entry which is preliminary data.</text>
</comment>
<keyword evidence="2" id="KW-1185">Reference proteome</keyword>